<dbReference type="GO" id="GO:0016757">
    <property type="term" value="F:glycosyltransferase activity"/>
    <property type="evidence" value="ECO:0007669"/>
    <property type="project" value="TreeGrafter"/>
</dbReference>
<sequence>MVRGGIETWLMHVLRHIDRDRFQMDFLVLTTQPGDYDEEIRALGSRIIPCVLDRWNPWSYAANFKRILREYGPYDIVHSHPHFFSGYVLRLAKQAGVPVRIAHSHNDSSLLQAQAGLYRRLYSTVMKHWIDRYATFGLGCARPAVAALFGANWESDPRWQVLYYGIDLKAFRDAIDPVTVRAELNIPVDAFVIGHVGRFAKQKNHLFLLKIAAEVVKREPKTYLLLLGDGVLRPTIEQEVAQLGLTDRVIFAGVRSDISRLMRGAMDIFLFPSFYEGLPLVSLEAQAAGLPCVFSDVITEEVDAVKPLVQRLSLSQPACVWADAVLAKFHDRSVIKQSEAMSVIQQSSLNIEKGVEALAKLYSLNASKSYLVCYPNSQINQSGEVYE</sequence>
<feature type="domain" description="Glycosyl transferase family 1" evidence="1">
    <location>
        <begin position="181"/>
        <end position="317"/>
    </location>
</feature>
<feature type="domain" description="Glycosyltransferase subfamily 4-like N-terminal" evidence="2">
    <location>
        <begin position="4"/>
        <end position="168"/>
    </location>
</feature>
<evidence type="ECO:0000259" key="1">
    <source>
        <dbReference type="Pfam" id="PF00534"/>
    </source>
</evidence>
<dbReference type="STRING" id="454136.NIES2119_10910"/>
<gene>
    <name evidence="3" type="ORF">NIES2119_10910</name>
</gene>
<reference evidence="3 4" key="1">
    <citation type="submission" date="2016-11" db="EMBL/GenBank/DDBJ databases">
        <title>Draft Genome Sequences of Nine Cyanobacterial Strains from Diverse Habitats.</title>
        <authorList>
            <person name="Zhu T."/>
            <person name="Hou S."/>
            <person name="Lu X."/>
            <person name="Hess W.R."/>
        </authorList>
    </citation>
    <scope>NUCLEOTIDE SEQUENCE [LARGE SCALE GENOMIC DNA]</scope>
    <source>
        <strain evidence="3 4">IAM M-71</strain>
    </source>
</reference>
<dbReference type="InterPro" id="IPR001296">
    <property type="entry name" value="Glyco_trans_1"/>
</dbReference>
<dbReference type="CDD" id="cd03812">
    <property type="entry name" value="GT4_CapH-like"/>
    <property type="match status" value="1"/>
</dbReference>
<dbReference type="SUPFAM" id="SSF53756">
    <property type="entry name" value="UDP-Glycosyltransferase/glycogen phosphorylase"/>
    <property type="match status" value="1"/>
</dbReference>
<dbReference type="PANTHER" id="PTHR45947:SF3">
    <property type="entry name" value="SULFOQUINOVOSYL TRANSFERASE SQD2"/>
    <property type="match status" value="1"/>
</dbReference>
<dbReference type="Gene3D" id="3.40.50.2000">
    <property type="entry name" value="Glycogen Phosphorylase B"/>
    <property type="match status" value="2"/>
</dbReference>
<accession>A0A1U7ILP2</accession>
<dbReference type="EMBL" id="MRCE01000009">
    <property type="protein sequence ID" value="OKH38181.1"/>
    <property type="molecule type" value="Genomic_DNA"/>
</dbReference>
<dbReference type="Pfam" id="PF13439">
    <property type="entry name" value="Glyco_transf_4"/>
    <property type="match status" value="1"/>
</dbReference>
<keyword evidence="3" id="KW-0808">Transferase</keyword>
<dbReference type="Pfam" id="PF00534">
    <property type="entry name" value="Glycos_transf_1"/>
    <property type="match status" value="1"/>
</dbReference>
<organism evidence="3 4">
    <name type="scientific">[Phormidium ambiguum] IAM M-71</name>
    <dbReference type="NCBI Taxonomy" id="454136"/>
    <lineage>
        <taxon>Bacteria</taxon>
        <taxon>Bacillati</taxon>
        <taxon>Cyanobacteriota</taxon>
        <taxon>Cyanophyceae</taxon>
        <taxon>Oscillatoriophycideae</taxon>
        <taxon>Aerosakkonematales</taxon>
        <taxon>Aerosakkonemataceae</taxon>
        <taxon>Floridanema</taxon>
    </lineage>
</organism>
<dbReference type="PANTHER" id="PTHR45947">
    <property type="entry name" value="SULFOQUINOVOSYL TRANSFERASE SQD2"/>
    <property type="match status" value="1"/>
</dbReference>
<evidence type="ECO:0000259" key="2">
    <source>
        <dbReference type="Pfam" id="PF13439"/>
    </source>
</evidence>
<dbReference type="InterPro" id="IPR050194">
    <property type="entry name" value="Glycosyltransferase_grp1"/>
</dbReference>
<evidence type="ECO:0000313" key="3">
    <source>
        <dbReference type="EMBL" id="OKH38181.1"/>
    </source>
</evidence>
<evidence type="ECO:0000313" key="4">
    <source>
        <dbReference type="Proteomes" id="UP000185860"/>
    </source>
</evidence>
<dbReference type="InterPro" id="IPR028098">
    <property type="entry name" value="Glyco_trans_4-like_N"/>
</dbReference>
<dbReference type="Proteomes" id="UP000185860">
    <property type="component" value="Unassembled WGS sequence"/>
</dbReference>
<protein>
    <submittedName>
        <fullName evidence="3">Glycosyltransferase</fullName>
    </submittedName>
</protein>
<comment type="caution">
    <text evidence="3">The sequence shown here is derived from an EMBL/GenBank/DDBJ whole genome shotgun (WGS) entry which is preliminary data.</text>
</comment>
<proteinExistence type="predicted"/>
<dbReference type="AlphaFoldDB" id="A0A1U7ILP2"/>
<name>A0A1U7ILP2_9CYAN</name>